<dbReference type="PANTHER" id="PTHR12692:SF0">
    <property type="entry name" value="GH11935P"/>
    <property type="match status" value="1"/>
</dbReference>
<name>A0A0C2N143_THEKT</name>
<dbReference type="GO" id="GO:0008250">
    <property type="term" value="C:oligosaccharyltransferase complex"/>
    <property type="evidence" value="ECO:0007669"/>
    <property type="project" value="TreeGrafter"/>
</dbReference>
<dbReference type="InterPro" id="IPR021149">
    <property type="entry name" value="OligosaccharylTrfase_OST3/OST6"/>
</dbReference>
<proteinExistence type="inferred from homology"/>
<reference evidence="10 11" key="1">
    <citation type="journal article" date="2014" name="Genome Biol. Evol.">
        <title>The genome of the myxosporean Thelohanellus kitauei shows adaptations to nutrient acquisition within its fish host.</title>
        <authorList>
            <person name="Yang Y."/>
            <person name="Xiong J."/>
            <person name="Zhou Z."/>
            <person name="Huo F."/>
            <person name="Miao W."/>
            <person name="Ran C."/>
            <person name="Liu Y."/>
            <person name="Zhang J."/>
            <person name="Feng J."/>
            <person name="Wang M."/>
            <person name="Wang M."/>
            <person name="Wang L."/>
            <person name="Yao B."/>
        </authorList>
    </citation>
    <scope>NUCLEOTIDE SEQUENCE [LARGE SCALE GENOMIC DNA]</scope>
    <source>
        <strain evidence="10">Wuqing</strain>
    </source>
</reference>
<dbReference type="Pfam" id="PF04756">
    <property type="entry name" value="OST3_OST6"/>
    <property type="match status" value="1"/>
</dbReference>
<evidence type="ECO:0000256" key="9">
    <source>
        <dbReference type="SAM" id="Phobius"/>
    </source>
</evidence>
<feature type="transmembrane region" description="Helical" evidence="9">
    <location>
        <begin position="173"/>
        <end position="194"/>
    </location>
</feature>
<evidence type="ECO:0000256" key="5">
    <source>
        <dbReference type="ARBA" id="ARBA00022729"/>
    </source>
</evidence>
<evidence type="ECO:0000256" key="4">
    <source>
        <dbReference type="ARBA" id="ARBA00022692"/>
    </source>
</evidence>
<keyword evidence="4 9" id="KW-0812">Transmembrane</keyword>
<evidence type="ECO:0000313" key="10">
    <source>
        <dbReference type="EMBL" id="KII70070.1"/>
    </source>
</evidence>
<evidence type="ECO:0000313" key="11">
    <source>
        <dbReference type="Proteomes" id="UP000031668"/>
    </source>
</evidence>
<organism evidence="10 11">
    <name type="scientific">Thelohanellus kitauei</name>
    <name type="common">Myxosporean</name>
    <dbReference type="NCBI Taxonomy" id="669202"/>
    <lineage>
        <taxon>Eukaryota</taxon>
        <taxon>Metazoa</taxon>
        <taxon>Cnidaria</taxon>
        <taxon>Myxozoa</taxon>
        <taxon>Myxosporea</taxon>
        <taxon>Bivalvulida</taxon>
        <taxon>Platysporina</taxon>
        <taxon>Myxobolidae</taxon>
        <taxon>Thelohanellus</taxon>
    </lineage>
</organism>
<keyword evidence="5" id="KW-0732">Signal</keyword>
<evidence type="ECO:0000256" key="6">
    <source>
        <dbReference type="ARBA" id="ARBA00022824"/>
    </source>
</evidence>
<evidence type="ECO:0000256" key="7">
    <source>
        <dbReference type="ARBA" id="ARBA00022989"/>
    </source>
</evidence>
<dbReference type="PANTHER" id="PTHR12692">
    <property type="entry name" value="DOLICHYL-DIPHOSPHOOLIGOSACCHARIDE--PROTEIN GLYCOSYLTRANSFERASE-RELATED"/>
    <property type="match status" value="1"/>
</dbReference>
<keyword evidence="7 9" id="KW-1133">Transmembrane helix</keyword>
<protein>
    <submittedName>
        <fullName evidence="10">Magnesium transporter protein 1</fullName>
    </submittedName>
</protein>
<comment type="subcellular location">
    <subcellularLocation>
        <location evidence="2">Endoplasmic reticulum membrane</location>
        <topology evidence="2">Multi-pass membrane protein</topology>
    </subcellularLocation>
</comment>
<evidence type="ECO:0000256" key="2">
    <source>
        <dbReference type="ARBA" id="ARBA00004477"/>
    </source>
</evidence>
<dbReference type="Gene3D" id="3.40.30.10">
    <property type="entry name" value="Glutaredoxin"/>
    <property type="match status" value="1"/>
</dbReference>
<keyword evidence="11" id="KW-1185">Reference proteome</keyword>
<keyword evidence="8 9" id="KW-0472">Membrane</keyword>
<comment type="function">
    <text evidence="1">Subunit of the oligosaccharyl transferase (OST) complex that catalyzes the initial transfer of a defined glycan (Glc(3)Man(9)GlcNAc(2) in eukaryotes) from the lipid carrier dolichol-pyrophosphate to an asparagine residue within an Asn-X-Ser/Thr consensus motif in nascent polypeptide chains, the first step in protein N-glycosylation. N-glycosylation occurs cotranslationally and the complex associates with the Sec61 complex at the channel-forming translocon complex that mediates protein translocation across the endoplasmic reticulum (ER). All subunits are required for a maximal enzyme activity.</text>
</comment>
<dbReference type="EMBL" id="JWZT01002207">
    <property type="protein sequence ID" value="KII70070.1"/>
    <property type="molecule type" value="Genomic_DNA"/>
</dbReference>
<comment type="similarity">
    <text evidence="3">Belongs to the OST3/OST6 family.</text>
</comment>
<accession>A0A0C2N143</accession>
<dbReference type="GO" id="GO:0018279">
    <property type="term" value="P:protein N-linked glycosylation via asparagine"/>
    <property type="evidence" value="ECO:0007669"/>
    <property type="project" value="TreeGrafter"/>
</dbReference>
<dbReference type="Proteomes" id="UP000031668">
    <property type="component" value="Unassembled WGS sequence"/>
</dbReference>
<evidence type="ECO:0000256" key="1">
    <source>
        <dbReference type="ARBA" id="ARBA00002791"/>
    </source>
</evidence>
<gene>
    <name evidence="10" type="ORF">RF11_08550</name>
</gene>
<comment type="caution">
    <text evidence="10">The sequence shown here is derived from an EMBL/GenBank/DDBJ whole genome shotgun (WGS) entry which is preliminary data.</text>
</comment>
<evidence type="ECO:0000256" key="3">
    <source>
        <dbReference type="ARBA" id="ARBA00009561"/>
    </source>
</evidence>
<keyword evidence="6" id="KW-0256">Endoplasmic reticulum</keyword>
<evidence type="ECO:0000256" key="8">
    <source>
        <dbReference type="ARBA" id="ARBA00023136"/>
    </source>
</evidence>
<dbReference type="AlphaFoldDB" id="A0A0C2N143"/>
<sequence length="214" mass="24859">MTRKNPFITLDNANLKYFTSGSERNYSIIVYFKLKGYRIPPFFSMLNDNLQKIAESSRQPVNDHIQNVFFAKIVDNDLAKSFCNKFKFHLMPIVVHFPPVGEMNRKDTYDIRWNDGSIDNINFWVKVRTGSDITIVKQISIVKILFFVGFLALIYGIYLIFGKYMKIINKTFVWATIFIFFVAVMQGGFMYVYITGSPLMGQSGNQVVRLICLY</sequence>
<feature type="transmembrane region" description="Helical" evidence="9">
    <location>
        <begin position="141"/>
        <end position="161"/>
    </location>
</feature>